<accession>A0A9W9NIE4</accession>
<feature type="region of interest" description="Disordered" evidence="1">
    <location>
        <begin position="1"/>
        <end position="59"/>
    </location>
</feature>
<evidence type="ECO:0000313" key="2">
    <source>
        <dbReference type="EMBL" id="KAJ5220591.1"/>
    </source>
</evidence>
<organism evidence="2 3">
    <name type="scientific">Penicillium citrinum</name>
    <dbReference type="NCBI Taxonomy" id="5077"/>
    <lineage>
        <taxon>Eukaryota</taxon>
        <taxon>Fungi</taxon>
        <taxon>Dikarya</taxon>
        <taxon>Ascomycota</taxon>
        <taxon>Pezizomycotina</taxon>
        <taxon>Eurotiomycetes</taxon>
        <taxon>Eurotiomycetidae</taxon>
        <taxon>Eurotiales</taxon>
        <taxon>Aspergillaceae</taxon>
        <taxon>Penicillium</taxon>
    </lineage>
</organism>
<feature type="compositionally biased region" description="Basic and acidic residues" evidence="1">
    <location>
        <begin position="16"/>
        <end position="33"/>
    </location>
</feature>
<name>A0A9W9NIE4_PENCI</name>
<dbReference type="EMBL" id="JAPQKT010000009">
    <property type="protein sequence ID" value="KAJ5220591.1"/>
    <property type="molecule type" value="Genomic_DNA"/>
</dbReference>
<sequence length="107" mass="11969">MSTSSRKVVSFADTRTAGHERPEPPIHPDDSVSKCRTPAKSSKTHFPPSAKTTMGKESPCKGVFSMQLFLLYSSYHIIENRDPQSFEHADAKKRNSHDESTSRTNSM</sequence>
<feature type="region of interest" description="Disordered" evidence="1">
    <location>
        <begin position="84"/>
        <end position="107"/>
    </location>
</feature>
<dbReference type="GeneID" id="81387550"/>
<evidence type="ECO:0000256" key="1">
    <source>
        <dbReference type="SAM" id="MobiDB-lite"/>
    </source>
</evidence>
<protein>
    <submittedName>
        <fullName evidence="2">Uncharacterized protein</fullName>
    </submittedName>
</protein>
<reference evidence="2" key="1">
    <citation type="submission" date="2022-11" db="EMBL/GenBank/DDBJ databases">
        <authorList>
            <person name="Petersen C."/>
        </authorList>
    </citation>
    <scope>NUCLEOTIDE SEQUENCE</scope>
    <source>
        <strain evidence="2">IBT 23319</strain>
    </source>
</reference>
<comment type="caution">
    <text evidence="2">The sequence shown here is derived from an EMBL/GenBank/DDBJ whole genome shotgun (WGS) entry which is preliminary data.</text>
</comment>
<evidence type="ECO:0000313" key="3">
    <source>
        <dbReference type="Proteomes" id="UP001147733"/>
    </source>
</evidence>
<proteinExistence type="predicted"/>
<gene>
    <name evidence="2" type="ORF">N7469_009478</name>
</gene>
<dbReference type="AlphaFoldDB" id="A0A9W9NIE4"/>
<reference evidence="2" key="2">
    <citation type="journal article" date="2023" name="IMA Fungus">
        <title>Comparative genomic study of the Penicillium genus elucidates a diverse pangenome and 15 lateral gene transfer events.</title>
        <authorList>
            <person name="Petersen C."/>
            <person name="Sorensen T."/>
            <person name="Nielsen M.R."/>
            <person name="Sondergaard T.E."/>
            <person name="Sorensen J.L."/>
            <person name="Fitzpatrick D.A."/>
            <person name="Frisvad J.C."/>
            <person name="Nielsen K.L."/>
        </authorList>
    </citation>
    <scope>NUCLEOTIDE SEQUENCE</scope>
    <source>
        <strain evidence="2">IBT 23319</strain>
    </source>
</reference>
<keyword evidence="3" id="KW-1185">Reference proteome</keyword>
<dbReference type="Proteomes" id="UP001147733">
    <property type="component" value="Unassembled WGS sequence"/>
</dbReference>
<dbReference type="RefSeq" id="XP_056495514.1">
    <property type="nucleotide sequence ID" value="XM_056648383.1"/>
</dbReference>
<feature type="compositionally biased region" description="Basic and acidic residues" evidence="1">
    <location>
        <begin position="84"/>
        <end position="101"/>
    </location>
</feature>